<feature type="compositionally biased region" description="Basic and acidic residues" evidence="8">
    <location>
        <begin position="10"/>
        <end position="21"/>
    </location>
</feature>
<dbReference type="InterPro" id="IPR045281">
    <property type="entry name" value="CONSTANS-like"/>
</dbReference>
<keyword evidence="4" id="KW-0862">Zinc</keyword>
<organism evidence="11 12">
    <name type="scientific">Ostreococcus lucimarinus (strain CCE9901)</name>
    <dbReference type="NCBI Taxonomy" id="436017"/>
    <lineage>
        <taxon>Eukaryota</taxon>
        <taxon>Viridiplantae</taxon>
        <taxon>Chlorophyta</taxon>
        <taxon>Mamiellophyceae</taxon>
        <taxon>Mamiellales</taxon>
        <taxon>Bathycoccaceae</taxon>
        <taxon>Ostreococcus</taxon>
    </lineage>
</organism>
<comment type="subcellular location">
    <subcellularLocation>
        <location evidence="1 7">Nucleus</location>
    </subcellularLocation>
</comment>
<gene>
    <name evidence="11" type="ORF">OSTLU_37312</name>
</gene>
<dbReference type="CDD" id="cd19821">
    <property type="entry name" value="Bbox1_BBX-like"/>
    <property type="match status" value="1"/>
</dbReference>
<feature type="domain" description="CCT" evidence="10">
    <location>
        <begin position="310"/>
        <end position="352"/>
    </location>
</feature>
<keyword evidence="12" id="KW-1185">Reference proteome</keyword>
<dbReference type="GO" id="GO:0003700">
    <property type="term" value="F:DNA-binding transcription factor activity"/>
    <property type="evidence" value="ECO:0007669"/>
    <property type="project" value="TreeGrafter"/>
</dbReference>
<dbReference type="GO" id="GO:0005634">
    <property type="term" value="C:nucleus"/>
    <property type="evidence" value="ECO:0007669"/>
    <property type="project" value="UniProtKB-SubCell"/>
</dbReference>
<evidence type="ECO:0000256" key="6">
    <source>
        <dbReference type="PROSITE-ProRule" id="PRU00024"/>
    </source>
</evidence>
<keyword evidence="5 7" id="KW-0539">Nucleus</keyword>
<keyword evidence="3" id="KW-0479">Metal-binding</keyword>
<evidence type="ECO:0000256" key="5">
    <source>
        <dbReference type="ARBA" id="ARBA00023242"/>
    </source>
</evidence>
<dbReference type="Proteomes" id="UP000001568">
    <property type="component" value="Chromosome 4"/>
</dbReference>
<reference evidence="11 12" key="1">
    <citation type="journal article" date="2007" name="Proc. Natl. Acad. Sci. U.S.A.">
        <title>The tiny eukaryote Ostreococcus provides genomic insights into the paradox of plankton speciation.</title>
        <authorList>
            <person name="Palenik B."/>
            <person name="Grimwood J."/>
            <person name="Aerts A."/>
            <person name="Rouze P."/>
            <person name="Salamov A."/>
            <person name="Putnam N."/>
            <person name="Dupont C."/>
            <person name="Jorgensen R."/>
            <person name="Derelle E."/>
            <person name="Rombauts S."/>
            <person name="Zhou K."/>
            <person name="Otillar R."/>
            <person name="Merchant S.S."/>
            <person name="Podell S."/>
            <person name="Gaasterland T."/>
            <person name="Napoli C."/>
            <person name="Gendler K."/>
            <person name="Manuell A."/>
            <person name="Tai V."/>
            <person name="Vallon O."/>
            <person name="Piganeau G."/>
            <person name="Jancek S."/>
            <person name="Heijde M."/>
            <person name="Jabbari K."/>
            <person name="Bowler C."/>
            <person name="Lohr M."/>
            <person name="Robbens S."/>
            <person name="Werner G."/>
            <person name="Dubchak I."/>
            <person name="Pazour G.J."/>
            <person name="Ren Q."/>
            <person name="Paulsen I."/>
            <person name="Delwiche C."/>
            <person name="Schmutz J."/>
            <person name="Rokhsar D."/>
            <person name="Van de Peer Y."/>
            <person name="Moreau H."/>
            <person name="Grigoriev I.V."/>
        </authorList>
    </citation>
    <scope>NUCLEOTIDE SEQUENCE [LARGE SCALE GENOMIC DNA]</scope>
    <source>
        <strain evidence="11 12">CCE9901</strain>
    </source>
</reference>
<evidence type="ECO:0000256" key="7">
    <source>
        <dbReference type="PROSITE-ProRule" id="PRU00357"/>
    </source>
</evidence>
<proteinExistence type="inferred from homology"/>
<dbReference type="Gene3D" id="4.10.830.40">
    <property type="match status" value="1"/>
</dbReference>
<accession>A4RWC5</accession>
<evidence type="ECO:0000313" key="12">
    <source>
        <dbReference type="Proteomes" id="UP000001568"/>
    </source>
</evidence>
<dbReference type="Pfam" id="PF00643">
    <property type="entry name" value="zf-B_box"/>
    <property type="match status" value="1"/>
</dbReference>
<dbReference type="GeneID" id="5001354"/>
<evidence type="ECO:0000259" key="10">
    <source>
        <dbReference type="PROSITE" id="PS51017"/>
    </source>
</evidence>
<dbReference type="HOGENOM" id="CLU_651150_0_0_1"/>
<dbReference type="PANTHER" id="PTHR31319:SF77">
    <property type="entry name" value="ZINC FINGER PROTEIN CONSTANS-LIKE 4"/>
    <property type="match status" value="1"/>
</dbReference>
<dbReference type="PROSITE" id="PS51017">
    <property type="entry name" value="CCT"/>
    <property type="match status" value="1"/>
</dbReference>
<dbReference type="OrthoDB" id="512302at2759"/>
<dbReference type="SMART" id="SM00336">
    <property type="entry name" value="BBOX"/>
    <property type="match status" value="1"/>
</dbReference>
<dbReference type="Gramene" id="ABO95850">
    <property type="protein sequence ID" value="ABO95850"/>
    <property type="gene ID" value="OSTLU_37312"/>
</dbReference>
<evidence type="ECO:0000256" key="2">
    <source>
        <dbReference type="ARBA" id="ARBA00010024"/>
    </source>
</evidence>
<dbReference type="InterPro" id="IPR049808">
    <property type="entry name" value="CONSTANS-like_Bbox1"/>
</dbReference>
<keyword evidence="6" id="KW-0863">Zinc-finger</keyword>
<evidence type="ECO:0000256" key="4">
    <source>
        <dbReference type="ARBA" id="ARBA00022833"/>
    </source>
</evidence>
<dbReference type="InterPro" id="IPR010402">
    <property type="entry name" value="CCT_domain"/>
</dbReference>
<feature type="region of interest" description="Disordered" evidence="8">
    <location>
        <begin position="257"/>
        <end position="311"/>
    </location>
</feature>
<dbReference type="PANTHER" id="PTHR31319">
    <property type="entry name" value="ZINC FINGER PROTEIN CONSTANS-LIKE 4"/>
    <property type="match status" value="1"/>
</dbReference>
<feature type="region of interest" description="Disordered" evidence="8">
    <location>
        <begin position="73"/>
        <end position="102"/>
    </location>
</feature>
<evidence type="ECO:0000313" key="11">
    <source>
        <dbReference type="EMBL" id="ABO95850.1"/>
    </source>
</evidence>
<dbReference type="InterPro" id="IPR000315">
    <property type="entry name" value="Znf_B-box"/>
</dbReference>
<dbReference type="GO" id="GO:0008270">
    <property type="term" value="F:zinc ion binding"/>
    <property type="evidence" value="ECO:0007669"/>
    <property type="project" value="UniProtKB-KW"/>
</dbReference>
<feature type="region of interest" description="Disordered" evidence="8">
    <location>
        <begin position="360"/>
        <end position="422"/>
    </location>
</feature>
<protein>
    <recommendedName>
        <fullName evidence="13">CCT domain-containing protein</fullName>
    </recommendedName>
</protein>
<dbReference type="RefSeq" id="XP_001417557.1">
    <property type="nucleotide sequence ID" value="XM_001417520.1"/>
</dbReference>
<evidence type="ECO:0000256" key="1">
    <source>
        <dbReference type="ARBA" id="ARBA00004123"/>
    </source>
</evidence>
<name>A4RWC5_OSTLU</name>
<feature type="compositionally biased region" description="Basic and acidic residues" evidence="8">
    <location>
        <begin position="377"/>
        <end position="392"/>
    </location>
</feature>
<dbReference type="Pfam" id="PF06203">
    <property type="entry name" value="CCT"/>
    <property type="match status" value="1"/>
</dbReference>
<evidence type="ECO:0000256" key="3">
    <source>
        <dbReference type="ARBA" id="ARBA00022723"/>
    </source>
</evidence>
<evidence type="ECO:0008006" key="13">
    <source>
        <dbReference type="Google" id="ProtNLM"/>
    </source>
</evidence>
<dbReference type="KEGG" id="olu:OSTLU_37312"/>
<dbReference type="STRING" id="436017.A4RWC5"/>
<dbReference type="AlphaFoldDB" id="A4RWC5"/>
<feature type="domain" description="B box-type" evidence="9">
    <location>
        <begin position="23"/>
        <end position="73"/>
    </location>
</feature>
<sequence>MAPSDARASASDRARAEDATRDATGAACESCPEGARRAASWYCAQDEAYLCDACDARVHAANAIASKHERTALGTNGRGVGAHGAEDADSRRMSDAYGDGDDVEVTTDDVIGICDEYLSNPMMPSSSFPVETLDGAFWDENLGELDADGIDPESFLRDPLDDEDAAKDGVVNREIDGERSGSKYSDSVGMSKSEIEALRRVGEYASSSGFLGPILDDSAVRFLELNPSYGAFGSPSPESSDMGFESLAGKLSAVAVKREPESDLDNQTVASSGAGDANGHSAMADALRSIPEGPPSGSDTYAGLPQPQTRLERLKRWKEKRKNRNFNKVIRYQSRKACADNRPRVKGKFVKVSSVPDLSKIREAAGQSDDDDAREAEEERDKIAELGLDKGLRAPPSMRKMKKGLVSSASMPDFSMYNTMDD</sequence>
<comment type="similarity">
    <text evidence="2">Belongs to the CONSTANS family.</text>
</comment>
<evidence type="ECO:0000259" key="9">
    <source>
        <dbReference type="PROSITE" id="PS50119"/>
    </source>
</evidence>
<dbReference type="PROSITE" id="PS50119">
    <property type="entry name" value="ZF_BBOX"/>
    <property type="match status" value="1"/>
</dbReference>
<feature type="compositionally biased region" description="Basic and acidic residues" evidence="8">
    <location>
        <begin position="84"/>
        <end position="94"/>
    </location>
</feature>
<dbReference type="eggNOG" id="KOG1601">
    <property type="taxonomic scope" value="Eukaryota"/>
</dbReference>
<dbReference type="EMBL" id="CP000584">
    <property type="protein sequence ID" value="ABO95850.1"/>
    <property type="molecule type" value="Genomic_DNA"/>
</dbReference>
<evidence type="ECO:0000256" key="8">
    <source>
        <dbReference type="SAM" id="MobiDB-lite"/>
    </source>
</evidence>
<feature type="region of interest" description="Disordered" evidence="8">
    <location>
        <begin position="1"/>
        <end position="32"/>
    </location>
</feature>
<dbReference type="OMA" id="LDGAFWD"/>